<reference evidence="2 3" key="1">
    <citation type="submission" date="2018-06" db="EMBL/GenBank/DDBJ databases">
        <title>Genomic Encyclopedia of Type Strains, Phase IV (KMG-IV): sequencing the most valuable type-strain genomes for metagenomic binning, comparative biology and taxonomic classification.</title>
        <authorList>
            <person name="Goeker M."/>
        </authorList>
    </citation>
    <scope>NUCLEOTIDE SEQUENCE [LARGE SCALE GENOMIC DNA]</scope>
    <source>
        <strain evidence="2 3">DSM 24875</strain>
    </source>
</reference>
<dbReference type="Proteomes" id="UP000253529">
    <property type="component" value="Unassembled WGS sequence"/>
</dbReference>
<evidence type="ECO:0000313" key="3">
    <source>
        <dbReference type="Proteomes" id="UP000253529"/>
    </source>
</evidence>
<protein>
    <submittedName>
        <fullName evidence="2">Uncharacterized protein</fullName>
    </submittedName>
</protein>
<proteinExistence type="predicted"/>
<dbReference type="EMBL" id="QNRK01000035">
    <property type="protein sequence ID" value="RBP05261.1"/>
    <property type="molecule type" value="Genomic_DNA"/>
</dbReference>
<evidence type="ECO:0000313" key="2">
    <source>
        <dbReference type="EMBL" id="RBP05261.1"/>
    </source>
</evidence>
<keyword evidence="1" id="KW-0175">Coiled coil</keyword>
<organism evidence="2 3">
    <name type="scientific">Roseiarcus fermentans</name>
    <dbReference type="NCBI Taxonomy" id="1473586"/>
    <lineage>
        <taxon>Bacteria</taxon>
        <taxon>Pseudomonadati</taxon>
        <taxon>Pseudomonadota</taxon>
        <taxon>Alphaproteobacteria</taxon>
        <taxon>Hyphomicrobiales</taxon>
        <taxon>Roseiarcaceae</taxon>
        <taxon>Roseiarcus</taxon>
    </lineage>
</organism>
<evidence type="ECO:0000256" key="1">
    <source>
        <dbReference type="SAM" id="Coils"/>
    </source>
</evidence>
<sequence>MFGSDYLIGYSQGRSSAEDERETKELVARVIYGHRPVQVEQSYLDQLTSVIETLRSTSDHNLGKARMFRSEALEWKAGAERHEARAAALEAQLASLQAQLAERTDALDQAQAAIAEQLAAHQSTHDEKWGLNLFRLIATWLINAHIAGRSDRPAFAEMRDMAKDVTDAIERGEPFRGYQDEPEKKARLQALLEELLRP</sequence>
<feature type="coiled-coil region" evidence="1">
    <location>
        <begin position="79"/>
        <end position="113"/>
    </location>
</feature>
<dbReference type="RefSeq" id="WP_113891908.1">
    <property type="nucleotide sequence ID" value="NZ_QNRK01000035.1"/>
</dbReference>
<comment type="caution">
    <text evidence="2">The sequence shown here is derived from an EMBL/GenBank/DDBJ whole genome shotgun (WGS) entry which is preliminary data.</text>
</comment>
<dbReference type="AlphaFoldDB" id="A0A366ES99"/>
<name>A0A366ES99_9HYPH</name>
<gene>
    <name evidence="2" type="ORF">DFR50_13551</name>
</gene>
<keyword evidence="3" id="KW-1185">Reference proteome</keyword>
<accession>A0A366ES99</accession>